<keyword evidence="4" id="KW-1185">Reference proteome</keyword>
<evidence type="ECO:0000313" key="3">
    <source>
        <dbReference type="EnsemblPlants" id="LPERR05G23210.1"/>
    </source>
</evidence>
<dbReference type="PANTHER" id="PTHR31105:SF8">
    <property type="entry name" value="OS05G0586400 PROTEIN"/>
    <property type="match status" value="1"/>
</dbReference>
<reference evidence="3" key="3">
    <citation type="submission" date="2015-04" db="UniProtKB">
        <authorList>
            <consortium name="EnsemblPlants"/>
        </authorList>
    </citation>
    <scope>IDENTIFICATION</scope>
</reference>
<reference evidence="3 4" key="1">
    <citation type="submission" date="2012-08" db="EMBL/GenBank/DDBJ databases">
        <title>Oryza genome evolution.</title>
        <authorList>
            <person name="Wing R.A."/>
        </authorList>
    </citation>
    <scope>NUCLEOTIDE SEQUENCE</scope>
</reference>
<dbReference type="PANTHER" id="PTHR31105">
    <property type="entry name" value="EXTRA-LARGE G-PROTEIN-LIKE"/>
    <property type="match status" value="1"/>
</dbReference>
<dbReference type="Gramene" id="LPERR05G23210.1">
    <property type="protein sequence ID" value="LPERR05G23210.1"/>
    <property type="gene ID" value="LPERR05G23210"/>
</dbReference>
<feature type="region of interest" description="Disordered" evidence="1">
    <location>
        <begin position="408"/>
        <end position="442"/>
    </location>
</feature>
<accession>A0A0D9WKD0</accession>
<proteinExistence type="predicted"/>
<organism evidence="3 4">
    <name type="scientific">Leersia perrieri</name>
    <dbReference type="NCBI Taxonomy" id="77586"/>
    <lineage>
        <taxon>Eukaryota</taxon>
        <taxon>Viridiplantae</taxon>
        <taxon>Streptophyta</taxon>
        <taxon>Embryophyta</taxon>
        <taxon>Tracheophyta</taxon>
        <taxon>Spermatophyta</taxon>
        <taxon>Magnoliopsida</taxon>
        <taxon>Liliopsida</taxon>
        <taxon>Poales</taxon>
        <taxon>Poaceae</taxon>
        <taxon>BOP clade</taxon>
        <taxon>Oryzoideae</taxon>
        <taxon>Oryzeae</taxon>
        <taxon>Oryzinae</taxon>
        <taxon>Leersia</taxon>
    </lineage>
</organism>
<feature type="region of interest" description="Disordered" evidence="1">
    <location>
        <begin position="519"/>
        <end position="589"/>
    </location>
</feature>
<dbReference type="EnsemblPlants" id="LPERR05G23210.1">
    <property type="protein sequence ID" value="LPERR05G23210.1"/>
    <property type="gene ID" value="LPERR05G23210"/>
</dbReference>
<evidence type="ECO:0000256" key="1">
    <source>
        <dbReference type="SAM" id="MobiDB-lite"/>
    </source>
</evidence>
<feature type="domain" description="Probable zinc-ribbon" evidence="2">
    <location>
        <begin position="302"/>
        <end position="344"/>
    </location>
</feature>
<dbReference type="STRING" id="77586.A0A0D9WKD0"/>
<feature type="compositionally biased region" description="Basic and acidic residues" evidence="1">
    <location>
        <begin position="519"/>
        <end position="536"/>
    </location>
</feature>
<dbReference type="InterPro" id="IPR040244">
    <property type="entry name" value="EDR4-like"/>
</dbReference>
<dbReference type="eggNOG" id="ENOG502QTCM">
    <property type="taxonomic scope" value="Eukaryota"/>
</dbReference>
<dbReference type="HOGENOM" id="CLU_008062_0_0_1"/>
<feature type="region of interest" description="Disordered" evidence="1">
    <location>
        <begin position="121"/>
        <end position="179"/>
    </location>
</feature>
<dbReference type="GO" id="GO:1900150">
    <property type="term" value="P:regulation of defense response to fungus"/>
    <property type="evidence" value="ECO:0007669"/>
    <property type="project" value="InterPro"/>
</dbReference>
<protein>
    <recommendedName>
        <fullName evidence="2">Probable zinc-ribbon domain-containing protein</fullName>
    </recommendedName>
</protein>
<sequence>MANPRAHLLLAAPCGSPPPASPLPRAVASRPATCELRAFAEDRRFGERGESPLLREAGAMGSEAKEMKYRRRGRVPEPVDYGQCGGGGGDRSGVLDWGAALKQDPAELLRKLDELRDQITSEMAEQPRERHRMSRRTVSLRPSPHAEPPPPQPLGRGQEHYRSRYGGGRYGHGLSQSPSEQMHRSMLSDRYARQPSGRFRQWPERQWESSGYIVQGNHHQSSCQCAQCVHGQRAVMQEEHIPMARYFASQQGSHLFDSSPSVSSELDRRSVVSSLYSHFSVSKRRTEYFRKKAESFCRPVRGAAPFVACSSCNQLLQLPPGKCTTRKQIQVQCGSCLEIVSFKLKEVKVHPLVSPTSFPASRTVGSSSRQVNQSFGWYQHQDEGNTSFHKLQAHDRWQQNKDFSDNISLSSASSYDRADKERGSNRSRPLQPVPVRRSRLADSPKDILCQGDAYSQVETSASNTVSPQAPIVEDKRVDPFSSRQKDCSGGDGITSKECILNSIADFTDANFRDKRSDVKYEPKRKDHNEGFRDETVNGRCKQQHKESTSNFCDDVSMGNKYKPRVSPDDTSSLEDGSMSKKYEEKSKQDDKSFQAECTKQYSNCRKEDNNSAIEVETIATMCKQTDIDDCYDKLLSPNSEPDVVLSKIESSVNERTNSSSRVSSEAELDEVQSEAVKNGDSKFFGGFLKKGFKDLSLFNQLVDSAKVSINGHPISERALRKAEKKSGPVSPGSYWYDYRAGFWGVMGHECSGIIPPFIKEFNYAMPKNCAGGNTGVVVNGRELHQKDFELLVKRGLPRISGKSYSVEISGNVIDDTTGKKLRNLGKLAPTVEKMKRGFGMHIPEEIS</sequence>
<feature type="region of interest" description="Disordered" evidence="1">
    <location>
        <begin position="47"/>
        <end position="89"/>
    </location>
</feature>
<evidence type="ECO:0000259" key="2">
    <source>
        <dbReference type="Pfam" id="PF11331"/>
    </source>
</evidence>
<dbReference type="Pfam" id="PF11331">
    <property type="entry name" value="Zn_ribbon_12"/>
    <property type="match status" value="1"/>
</dbReference>
<reference evidence="4" key="2">
    <citation type="submission" date="2013-12" db="EMBL/GenBank/DDBJ databases">
        <authorList>
            <person name="Yu Y."/>
            <person name="Lee S."/>
            <person name="de Baynast K."/>
            <person name="Wissotski M."/>
            <person name="Liu L."/>
            <person name="Talag J."/>
            <person name="Goicoechea J."/>
            <person name="Angelova A."/>
            <person name="Jetty R."/>
            <person name="Kudrna D."/>
            <person name="Golser W."/>
            <person name="Rivera L."/>
            <person name="Zhang J."/>
            <person name="Wing R."/>
        </authorList>
    </citation>
    <scope>NUCLEOTIDE SEQUENCE</scope>
</reference>
<name>A0A0D9WKD0_9ORYZ</name>
<dbReference type="InterPro" id="IPR021480">
    <property type="entry name" value="Zinc_ribbon_12"/>
</dbReference>
<dbReference type="Proteomes" id="UP000032180">
    <property type="component" value="Chromosome 5"/>
</dbReference>
<feature type="compositionally biased region" description="Basic and acidic residues" evidence="1">
    <location>
        <begin position="577"/>
        <end position="589"/>
    </location>
</feature>
<dbReference type="AlphaFoldDB" id="A0A0D9WKD0"/>
<evidence type="ECO:0000313" key="4">
    <source>
        <dbReference type="Proteomes" id="UP000032180"/>
    </source>
</evidence>